<dbReference type="PANTHER" id="PTHR48104:SF30">
    <property type="entry name" value="METACASPASE-1"/>
    <property type="match status" value="1"/>
</dbReference>
<reference evidence="4" key="1">
    <citation type="journal article" date="2017" name="Nat. Ecol. Evol.">
        <title>Genome expansion and lineage-specific genetic innovations in the forest pathogenic fungi Armillaria.</title>
        <authorList>
            <person name="Sipos G."/>
            <person name="Prasanna A.N."/>
            <person name="Walter M.C."/>
            <person name="O'Connor E."/>
            <person name="Balint B."/>
            <person name="Krizsan K."/>
            <person name="Kiss B."/>
            <person name="Hess J."/>
            <person name="Varga T."/>
            <person name="Slot J."/>
            <person name="Riley R."/>
            <person name="Boka B."/>
            <person name="Rigling D."/>
            <person name="Barry K."/>
            <person name="Lee J."/>
            <person name="Mihaltcheva S."/>
            <person name="LaButti K."/>
            <person name="Lipzen A."/>
            <person name="Waldron R."/>
            <person name="Moloney N.M."/>
            <person name="Sperisen C."/>
            <person name="Kredics L."/>
            <person name="Vagvoelgyi C."/>
            <person name="Patrignani A."/>
            <person name="Fitzpatrick D."/>
            <person name="Nagy I."/>
            <person name="Doyle S."/>
            <person name="Anderson J.B."/>
            <person name="Grigoriev I.V."/>
            <person name="Gueldener U."/>
            <person name="Muensterkoetter M."/>
            <person name="Nagy L.G."/>
        </authorList>
    </citation>
    <scope>NUCLEOTIDE SEQUENCE [LARGE SCALE GENOMIC DNA]</scope>
    <source>
        <strain evidence="4">Ar21-2</strain>
    </source>
</reference>
<dbReference type="Proteomes" id="UP000217790">
    <property type="component" value="Unassembled WGS sequence"/>
</dbReference>
<dbReference type="AlphaFoldDB" id="A0A2H3ENY0"/>
<dbReference type="InterPro" id="IPR011600">
    <property type="entry name" value="Pept_C14_caspase"/>
</dbReference>
<evidence type="ECO:0000313" key="4">
    <source>
        <dbReference type="Proteomes" id="UP000217790"/>
    </source>
</evidence>
<protein>
    <recommendedName>
        <fullName evidence="2">Peptidase C14 caspase domain-containing protein</fullName>
    </recommendedName>
</protein>
<feature type="domain" description="Peptidase C14 caspase" evidence="2">
    <location>
        <begin position="94"/>
        <end position="363"/>
    </location>
</feature>
<evidence type="ECO:0000313" key="3">
    <source>
        <dbReference type="EMBL" id="PBL01554.1"/>
    </source>
</evidence>
<proteinExistence type="inferred from homology"/>
<accession>A0A2H3ENY0</accession>
<dbReference type="EMBL" id="KZ293645">
    <property type="protein sequence ID" value="PBL01554.1"/>
    <property type="molecule type" value="Genomic_DNA"/>
</dbReference>
<dbReference type="InterPro" id="IPR050452">
    <property type="entry name" value="Metacaspase"/>
</dbReference>
<dbReference type="InParanoid" id="A0A2H3ENY0"/>
<sequence>MPPQELLRCEAVEKRLAQSFGLDSNPQSIDPEAVLGEARRLATTRRPRTLFRLGRARESVTQNDVEDLEKLKHFRAWRNQPLPPAILYHASRFWAVLIGIDAYQSNPLHGCVSDALMMKELLMVKFEVPEHRIQCLLGPNDPTPGTMTPSRTNIVNVLSNLIDNVQIQRGDNIIIYYAGHGSRYLCSPEWAHESTCLKADVCPIEAICPIDRDTPDSGHWIPDISDREINALFTQISRAKGHKITFLADCCYAGGASRGSSPPTGDRAMAPTSHSDVNDMLRAAHTRLHHLPRYRSVLSPDWQADMSSHVTVAACQDYQTARESGGGGDRCGGEFTRRLVDALTSGKCNQGTTYQDLVNLLNHSPTQTPFVYGDHMNEPLWYLDTATGF</sequence>
<name>A0A2H3ENY0_ARMGA</name>
<dbReference type="Gene3D" id="3.40.50.1460">
    <property type="match status" value="1"/>
</dbReference>
<dbReference type="GO" id="GO:0005737">
    <property type="term" value="C:cytoplasm"/>
    <property type="evidence" value="ECO:0007669"/>
    <property type="project" value="TreeGrafter"/>
</dbReference>
<dbReference type="OrthoDB" id="3223806at2759"/>
<dbReference type="GO" id="GO:0006508">
    <property type="term" value="P:proteolysis"/>
    <property type="evidence" value="ECO:0007669"/>
    <property type="project" value="InterPro"/>
</dbReference>
<evidence type="ECO:0000259" key="2">
    <source>
        <dbReference type="Pfam" id="PF00656"/>
    </source>
</evidence>
<keyword evidence="4" id="KW-1185">Reference proteome</keyword>
<dbReference type="Pfam" id="PF00656">
    <property type="entry name" value="Peptidase_C14"/>
    <property type="match status" value="1"/>
</dbReference>
<comment type="similarity">
    <text evidence="1">Belongs to the peptidase C14B family.</text>
</comment>
<gene>
    <name evidence="3" type="ORF">ARMGADRAFT_1071098</name>
</gene>
<dbReference type="PANTHER" id="PTHR48104">
    <property type="entry name" value="METACASPASE-4"/>
    <property type="match status" value="1"/>
</dbReference>
<dbReference type="OMA" id="FLADCCY"/>
<evidence type="ECO:0000256" key="1">
    <source>
        <dbReference type="ARBA" id="ARBA00009005"/>
    </source>
</evidence>
<dbReference type="GO" id="GO:0004197">
    <property type="term" value="F:cysteine-type endopeptidase activity"/>
    <property type="evidence" value="ECO:0007669"/>
    <property type="project" value="InterPro"/>
</dbReference>
<organism evidence="3 4">
    <name type="scientific">Armillaria gallica</name>
    <name type="common">Bulbous honey fungus</name>
    <name type="synonym">Armillaria bulbosa</name>
    <dbReference type="NCBI Taxonomy" id="47427"/>
    <lineage>
        <taxon>Eukaryota</taxon>
        <taxon>Fungi</taxon>
        <taxon>Dikarya</taxon>
        <taxon>Basidiomycota</taxon>
        <taxon>Agaricomycotina</taxon>
        <taxon>Agaricomycetes</taxon>
        <taxon>Agaricomycetidae</taxon>
        <taxon>Agaricales</taxon>
        <taxon>Marasmiineae</taxon>
        <taxon>Physalacriaceae</taxon>
        <taxon>Armillaria</taxon>
    </lineage>
</organism>